<gene>
    <name evidence="4" type="ORF">ACFS7Z_14615</name>
</gene>
<dbReference type="GO" id="GO:0016746">
    <property type="term" value="F:acyltransferase activity"/>
    <property type="evidence" value="ECO:0007669"/>
    <property type="project" value="UniProtKB-KW"/>
</dbReference>
<dbReference type="PROSITE" id="PS51186">
    <property type="entry name" value="GNAT"/>
    <property type="match status" value="1"/>
</dbReference>
<accession>A0ABW6BX71</accession>
<sequence>MDVIVREVALEDSEAICNLLEQLGYNAFVPETAERIKAVMADEMHCAFVAVAKGNVVGWIHGFFAIRIESAPFVEIGGLVLDTSARGAGVGRRLVEQVMEWSKQRSIIKLRVRTNSARSKTHQFYQNLGFTETKEQKVFELKL</sequence>
<comment type="caution">
    <text evidence="4">The sequence shown here is derived from an EMBL/GenBank/DDBJ whole genome shotgun (WGS) entry which is preliminary data.</text>
</comment>
<dbReference type="CDD" id="cd04301">
    <property type="entry name" value="NAT_SF"/>
    <property type="match status" value="1"/>
</dbReference>
<evidence type="ECO:0000313" key="4">
    <source>
        <dbReference type="EMBL" id="MFD3001601.1"/>
    </source>
</evidence>
<protein>
    <submittedName>
        <fullName evidence="4">GNAT family N-acetyltransferase</fullName>
        <ecNumber evidence="4">2.3.-.-</ecNumber>
    </submittedName>
</protein>
<dbReference type="RefSeq" id="WP_377485858.1">
    <property type="nucleotide sequence ID" value="NZ_JBHUOX010000010.1"/>
</dbReference>
<name>A0ABW6BX71_9BACT</name>
<keyword evidence="2 4" id="KW-0012">Acyltransferase</keyword>
<dbReference type="EC" id="2.3.-.-" evidence="4"/>
<feature type="domain" description="N-acetyltransferase" evidence="3">
    <location>
        <begin position="3"/>
        <end position="143"/>
    </location>
</feature>
<dbReference type="InterPro" id="IPR000182">
    <property type="entry name" value="GNAT_dom"/>
</dbReference>
<reference evidence="5" key="1">
    <citation type="journal article" date="2019" name="Int. J. Syst. Evol. Microbiol.">
        <title>The Global Catalogue of Microorganisms (GCM) 10K type strain sequencing project: providing services to taxonomists for standard genome sequencing and annotation.</title>
        <authorList>
            <consortium name="The Broad Institute Genomics Platform"/>
            <consortium name="The Broad Institute Genome Sequencing Center for Infectious Disease"/>
            <person name="Wu L."/>
            <person name="Ma J."/>
        </authorList>
    </citation>
    <scope>NUCLEOTIDE SEQUENCE [LARGE SCALE GENOMIC DNA]</scope>
    <source>
        <strain evidence="5">KCTC 23984</strain>
    </source>
</reference>
<dbReference type="Proteomes" id="UP001597641">
    <property type="component" value="Unassembled WGS sequence"/>
</dbReference>
<proteinExistence type="predicted"/>
<dbReference type="EMBL" id="JBHUOX010000010">
    <property type="protein sequence ID" value="MFD3001601.1"/>
    <property type="molecule type" value="Genomic_DNA"/>
</dbReference>
<evidence type="ECO:0000313" key="5">
    <source>
        <dbReference type="Proteomes" id="UP001597641"/>
    </source>
</evidence>
<dbReference type="InterPro" id="IPR016181">
    <property type="entry name" value="Acyl_CoA_acyltransferase"/>
</dbReference>
<dbReference type="Pfam" id="PF00583">
    <property type="entry name" value="Acetyltransf_1"/>
    <property type="match status" value="1"/>
</dbReference>
<dbReference type="PANTHER" id="PTHR43877">
    <property type="entry name" value="AMINOALKYLPHOSPHONATE N-ACETYLTRANSFERASE-RELATED-RELATED"/>
    <property type="match status" value="1"/>
</dbReference>
<dbReference type="InterPro" id="IPR050832">
    <property type="entry name" value="Bact_Acetyltransf"/>
</dbReference>
<evidence type="ECO:0000259" key="3">
    <source>
        <dbReference type="PROSITE" id="PS51186"/>
    </source>
</evidence>
<dbReference type="Gene3D" id="3.40.630.30">
    <property type="match status" value="1"/>
</dbReference>
<evidence type="ECO:0000256" key="1">
    <source>
        <dbReference type="ARBA" id="ARBA00022679"/>
    </source>
</evidence>
<keyword evidence="5" id="KW-1185">Reference proteome</keyword>
<organism evidence="4 5">
    <name type="scientific">Pontibacter toksunensis</name>
    <dbReference type="NCBI Taxonomy" id="1332631"/>
    <lineage>
        <taxon>Bacteria</taxon>
        <taxon>Pseudomonadati</taxon>
        <taxon>Bacteroidota</taxon>
        <taxon>Cytophagia</taxon>
        <taxon>Cytophagales</taxon>
        <taxon>Hymenobacteraceae</taxon>
        <taxon>Pontibacter</taxon>
    </lineage>
</organism>
<dbReference type="SUPFAM" id="SSF55729">
    <property type="entry name" value="Acyl-CoA N-acyltransferases (Nat)"/>
    <property type="match status" value="1"/>
</dbReference>
<evidence type="ECO:0000256" key="2">
    <source>
        <dbReference type="ARBA" id="ARBA00023315"/>
    </source>
</evidence>
<keyword evidence="1 4" id="KW-0808">Transferase</keyword>